<feature type="DNA-binding region" description="H-T-H motif" evidence="2">
    <location>
        <begin position="29"/>
        <end position="48"/>
    </location>
</feature>
<proteinExistence type="predicted"/>
<dbReference type="PATRIC" id="fig|28128.5.peg.2726"/>
<dbReference type="Pfam" id="PF00440">
    <property type="entry name" value="TetR_N"/>
    <property type="match status" value="1"/>
</dbReference>
<dbReference type="RefSeq" id="WP_008449518.1">
    <property type="nucleotide sequence ID" value="NZ_KQ957340.1"/>
</dbReference>
<accession>A0A133PU87</accession>
<dbReference type="STRING" id="28128.HMPREF3226_02650"/>
<organism evidence="4 5">
    <name type="scientific">Prevotella corporis</name>
    <dbReference type="NCBI Taxonomy" id="28128"/>
    <lineage>
        <taxon>Bacteria</taxon>
        <taxon>Pseudomonadati</taxon>
        <taxon>Bacteroidota</taxon>
        <taxon>Bacteroidia</taxon>
        <taxon>Bacteroidales</taxon>
        <taxon>Prevotellaceae</taxon>
        <taxon>Prevotella</taxon>
    </lineage>
</organism>
<dbReference type="InterPro" id="IPR009057">
    <property type="entry name" value="Homeodomain-like_sf"/>
</dbReference>
<dbReference type="Gene3D" id="1.10.357.10">
    <property type="entry name" value="Tetracycline Repressor, domain 2"/>
    <property type="match status" value="1"/>
</dbReference>
<feature type="domain" description="HTH tetR-type" evidence="3">
    <location>
        <begin position="6"/>
        <end position="66"/>
    </location>
</feature>
<dbReference type="OrthoDB" id="1092847at2"/>
<reference evidence="5" key="1">
    <citation type="submission" date="2016-01" db="EMBL/GenBank/DDBJ databases">
        <authorList>
            <person name="Mitreva M."/>
            <person name="Pepin K.H."/>
            <person name="Mihindukulasuriya K.A."/>
            <person name="Fulton R."/>
            <person name="Fronick C."/>
            <person name="O'Laughlin M."/>
            <person name="Miner T."/>
            <person name="Herter B."/>
            <person name="Rosa B.A."/>
            <person name="Cordes M."/>
            <person name="Tomlinson C."/>
            <person name="Wollam A."/>
            <person name="Palsikar V.B."/>
            <person name="Mardis E.R."/>
            <person name="Wilson R.K."/>
        </authorList>
    </citation>
    <scope>NUCLEOTIDE SEQUENCE [LARGE SCALE GENOMIC DNA]</scope>
    <source>
        <strain evidence="5">MJR7716</strain>
    </source>
</reference>
<gene>
    <name evidence="4" type="ORF">HMPREF3226_02650</name>
</gene>
<dbReference type="SUPFAM" id="SSF46689">
    <property type="entry name" value="Homeodomain-like"/>
    <property type="match status" value="1"/>
</dbReference>
<evidence type="ECO:0000313" key="4">
    <source>
        <dbReference type="EMBL" id="KXA32634.1"/>
    </source>
</evidence>
<protein>
    <submittedName>
        <fullName evidence="4">Transcriptional regulator, TetR family</fullName>
    </submittedName>
</protein>
<keyword evidence="5" id="KW-1185">Reference proteome</keyword>
<comment type="caution">
    <text evidence="4">The sequence shown here is derived from an EMBL/GenBank/DDBJ whole genome shotgun (WGS) entry which is preliminary data.</text>
</comment>
<dbReference type="InterPro" id="IPR001647">
    <property type="entry name" value="HTH_TetR"/>
</dbReference>
<dbReference type="EMBL" id="LRQG01000253">
    <property type="protein sequence ID" value="KXA32634.1"/>
    <property type="molecule type" value="Genomic_DNA"/>
</dbReference>
<evidence type="ECO:0000256" key="1">
    <source>
        <dbReference type="ARBA" id="ARBA00023125"/>
    </source>
</evidence>
<dbReference type="PROSITE" id="PS50977">
    <property type="entry name" value="HTH_TETR_2"/>
    <property type="match status" value="1"/>
</dbReference>
<dbReference type="AlphaFoldDB" id="A0A133PU87"/>
<evidence type="ECO:0000256" key="2">
    <source>
        <dbReference type="PROSITE-ProRule" id="PRU00335"/>
    </source>
</evidence>
<keyword evidence="1 2" id="KW-0238">DNA-binding</keyword>
<evidence type="ECO:0000313" key="5">
    <source>
        <dbReference type="Proteomes" id="UP000070533"/>
    </source>
</evidence>
<evidence type="ECO:0000259" key="3">
    <source>
        <dbReference type="PROSITE" id="PS50977"/>
    </source>
</evidence>
<sequence length="204" mass="23756">MGSKTKDKTDYILQEAFKLFLSKEYVNVTTGDLEEATGITRGSIYYRTKNKEGLYRAVIDKFIFDFISDALNADIPASEKTPFWTYIDYELNNTEKRMRVMKENRIDKNISAQYVNLLASASFHYNGFVEKYNEIEILIHNQWRHYYDLGVKYGELSGNVESDLAISLFRSLYYGDSFLLAITGDGLSIQELRRKYMLIYNAVK</sequence>
<dbReference type="GO" id="GO:0003677">
    <property type="term" value="F:DNA binding"/>
    <property type="evidence" value="ECO:0007669"/>
    <property type="project" value="UniProtKB-UniRule"/>
</dbReference>
<dbReference type="Proteomes" id="UP000070533">
    <property type="component" value="Unassembled WGS sequence"/>
</dbReference>
<name>A0A133PU87_9BACT</name>